<evidence type="ECO:0000256" key="3">
    <source>
        <dbReference type="ARBA" id="ARBA00022692"/>
    </source>
</evidence>
<dbReference type="PANTHER" id="PTHR37693:SF1">
    <property type="entry name" value="INTEGRAL MEMBRANE PROTEIN"/>
    <property type="match status" value="1"/>
</dbReference>
<feature type="region of interest" description="Disordered" evidence="6">
    <location>
        <begin position="375"/>
        <end position="407"/>
    </location>
</feature>
<evidence type="ECO:0000256" key="4">
    <source>
        <dbReference type="ARBA" id="ARBA00022989"/>
    </source>
</evidence>
<proteinExistence type="predicted"/>
<evidence type="ECO:0000313" key="9">
    <source>
        <dbReference type="Proteomes" id="UP000824062"/>
    </source>
</evidence>
<feature type="transmembrane region" description="Helical" evidence="7">
    <location>
        <begin position="329"/>
        <end position="349"/>
    </location>
</feature>
<evidence type="ECO:0000256" key="7">
    <source>
        <dbReference type="SAM" id="Phobius"/>
    </source>
</evidence>
<feature type="compositionally biased region" description="Basic and acidic residues" evidence="6">
    <location>
        <begin position="438"/>
        <end position="449"/>
    </location>
</feature>
<keyword evidence="4 7" id="KW-1133">Transmembrane helix</keyword>
<keyword evidence="3 7" id="KW-0812">Transmembrane</keyword>
<name>A0A9D2JCV2_9ACTN</name>
<gene>
    <name evidence="8" type="ORF">IAA19_01560</name>
</gene>
<sequence length="501" mass="53270">MKVSAVRSVSAEDSAADKQSMGQVRKTFVFLGFVAVAYALYLVLSGQVDEFVTSLAGVDLAWIVAGVVCFLFYYVFGVLAYALSIIADPDNPVGIRDLMSVEASGVFFMRLTPNSAGAPPAQIYRLTRAGLSVGEASALNFTRTVLYEAGEGVFAAIMLVFCGSYFYETFGDVTLVGLFLFGFKVVQVGAMLFLCLFPKPVVAIGNWALRFANRRGWLKDEKFEKYFEMVNTQVVKFSAAFKRSARNVREMLLTMLVTLLQLGCMYALPWFVLRSFGEPADFLVCLASGSMLELLINAVPLPGGAGGAEVGFAMLFRGMYGVHTTAGFVIWRAVEYLLPVLIAAPCMGMRSKGGESLNRRWSRFRKRALSLVTGRGAPGGRRAASRGGVTVRPAGPRRAGTVVVSGGAKRAAAERDVAARIAAGKAAAVAKRAAAEPAAREAEGVRREASINPAKLRRKQAARAKGATGAKGGERPAPKGTAGTRPAPGQPPAAGKAGEDA</sequence>
<keyword evidence="5 7" id="KW-0472">Membrane</keyword>
<reference evidence="8" key="2">
    <citation type="submission" date="2021-04" db="EMBL/GenBank/DDBJ databases">
        <authorList>
            <person name="Gilroy R."/>
        </authorList>
    </citation>
    <scope>NUCLEOTIDE SEQUENCE</scope>
    <source>
        <strain evidence="8">ChiHjej12B11-14209</strain>
    </source>
</reference>
<accession>A0A9D2JCV2</accession>
<feature type="transmembrane region" description="Helical" evidence="7">
    <location>
        <begin position="252"/>
        <end position="273"/>
    </location>
</feature>
<dbReference type="GO" id="GO:0005886">
    <property type="term" value="C:plasma membrane"/>
    <property type="evidence" value="ECO:0007669"/>
    <property type="project" value="UniProtKB-SubCell"/>
</dbReference>
<protein>
    <submittedName>
        <fullName evidence="8">Flippase-like domain-containing protein</fullName>
    </submittedName>
</protein>
<evidence type="ECO:0000256" key="2">
    <source>
        <dbReference type="ARBA" id="ARBA00022475"/>
    </source>
</evidence>
<dbReference type="InterPro" id="IPR022791">
    <property type="entry name" value="L-PG_synthase/AglD"/>
</dbReference>
<evidence type="ECO:0000256" key="1">
    <source>
        <dbReference type="ARBA" id="ARBA00004651"/>
    </source>
</evidence>
<organism evidence="8 9">
    <name type="scientific">Candidatus Olsenella pullistercoris</name>
    <dbReference type="NCBI Taxonomy" id="2838712"/>
    <lineage>
        <taxon>Bacteria</taxon>
        <taxon>Bacillati</taxon>
        <taxon>Actinomycetota</taxon>
        <taxon>Coriobacteriia</taxon>
        <taxon>Coriobacteriales</taxon>
        <taxon>Atopobiaceae</taxon>
        <taxon>Olsenella</taxon>
    </lineage>
</organism>
<dbReference type="NCBIfam" id="TIGR00374">
    <property type="entry name" value="flippase-like domain"/>
    <property type="match status" value="1"/>
</dbReference>
<reference evidence="8" key="1">
    <citation type="journal article" date="2021" name="PeerJ">
        <title>Extensive microbial diversity within the chicken gut microbiome revealed by metagenomics and culture.</title>
        <authorList>
            <person name="Gilroy R."/>
            <person name="Ravi A."/>
            <person name="Getino M."/>
            <person name="Pursley I."/>
            <person name="Horton D.L."/>
            <person name="Alikhan N.F."/>
            <person name="Baker D."/>
            <person name="Gharbi K."/>
            <person name="Hall N."/>
            <person name="Watson M."/>
            <person name="Adriaenssens E.M."/>
            <person name="Foster-Nyarko E."/>
            <person name="Jarju S."/>
            <person name="Secka A."/>
            <person name="Antonio M."/>
            <person name="Oren A."/>
            <person name="Chaudhuri R.R."/>
            <person name="La Ragione R."/>
            <person name="Hildebrand F."/>
            <person name="Pallen M.J."/>
        </authorList>
    </citation>
    <scope>NUCLEOTIDE SEQUENCE</scope>
    <source>
        <strain evidence="8">ChiHjej12B11-14209</strain>
    </source>
</reference>
<feature type="compositionally biased region" description="Low complexity" evidence="6">
    <location>
        <begin position="480"/>
        <end position="501"/>
    </location>
</feature>
<feature type="region of interest" description="Disordered" evidence="6">
    <location>
        <begin position="435"/>
        <end position="501"/>
    </location>
</feature>
<feature type="transmembrane region" description="Helical" evidence="7">
    <location>
        <begin position="145"/>
        <end position="167"/>
    </location>
</feature>
<dbReference type="EMBL" id="DXBM01000018">
    <property type="protein sequence ID" value="HIZ45695.1"/>
    <property type="molecule type" value="Genomic_DNA"/>
</dbReference>
<feature type="transmembrane region" description="Helical" evidence="7">
    <location>
        <begin position="60"/>
        <end position="86"/>
    </location>
</feature>
<dbReference type="AlphaFoldDB" id="A0A9D2JCV2"/>
<comment type="caution">
    <text evidence="8">The sequence shown here is derived from an EMBL/GenBank/DDBJ whole genome shotgun (WGS) entry which is preliminary data.</text>
</comment>
<evidence type="ECO:0000256" key="5">
    <source>
        <dbReference type="ARBA" id="ARBA00023136"/>
    </source>
</evidence>
<feature type="transmembrane region" description="Helical" evidence="7">
    <location>
        <begin position="28"/>
        <end position="48"/>
    </location>
</feature>
<dbReference type="Pfam" id="PF03706">
    <property type="entry name" value="LPG_synthase_TM"/>
    <property type="match status" value="1"/>
</dbReference>
<dbReference type="PANTHER" id="PTHR37693">
    <property type="entry name" value="PHOSPHATIDYLGLYCEROL LYSYLTRANSFERASE"/>
    <property type="match status" value="1"/>
</dbReference>
<keyword evidence="2" id="KW-1003">Cell membrane</keyword>
<evidence type="ECO:0000313" key="8">
    <source>
        <dbReference type="EMBL" id="HIZ45695.1"/>
    </source>
</evidence>
<comment type="subcellular location">
    <subcellularLocation>
        <location evidence="1">Cell membrane</location>
        <topology evidence="1">Multi-pass membrane protein</topology>
    </subcellularLocation>
</comment>
<dbReference type="Proteomes" id="UP000824062">
    <property type="component" value="Unassembled WGS sequence"/>
</dbReference>
<evidence type="ECO:0000256" key="6">
    <source>
        <dbReference type="SAM" id="MobiDB-lite"/>
    </source>
</evidence>